<dbReference type="GO" id="GO:0005829">
    <property type="term" value="C:cytosol"/>
    <property type="evidence" value="ECO:0007669"/>
    <property type="project" value="TreeGrafter"/>
</dbReference>
<protein>
    <submittedName>
        <fullName evidence="6">Lysyl-tRNA synthetase</fullName>
    </submittedName>
</protein>
<evidence type="ECO:0000256" key="4">
    <source>
        <dbReference type="ARBA" id="ARBA00022840"/>
    </source>
</evidence>
<name>E3ZLQ3_LISSE</name>
<dbReference type="InterPro" id="IPR004364">
    <property type="entry name" value="Aa-tRNA-synt_II"/>
</dbReference>
<dbReference type="EMBL" id="ADXJ01000137">
    <property type="protein sequence ID" value="EFS01445.1"/>
    <property type="molecule type" value="Genomic_DNA"/>
</dbReference>
<dbReference type="PROSITE" id="PS50862">
    <property type="entry name" value="AA_TRNA_LIGASE_II"/>
    <property type="match status" value="1"/>
</dbReference>
<dbReference type="GO" id="GO:0000049">
    <property type="term" value="F:tRNA binding"/>
    <property type="evidence" value="ECO:0007669"/>
    <property type="project" value="TreeGrafter"/>
</dbReference>
<dbReference type="GO" id="GO:0140096">
    <property type="term" value="F:catalytic activity, acting on a protein"/>
    <property type="evidence" value="ECO:0007669"/>
    <property type="project" value="UniProtKB-ARBA"/>
</dbReference>
<dbReference type="GO" id="GO:0006430">
    <property type="term" value="P:lysyl-tRNA aminoacylation"/>
    <property type="evidence" value="ECO:0007669"/>
    <property type="project" value="TreeGrafter"/>
</dbReference>
<keyword evidence="6" id="KW-0030">Aminoacyl-tRNA synthetase</keyword>
<dbReference type="InterPro" id="IPR045864">
    <property type="entry name" value="aa-tRNA-synth_II/BPL/LPL"/>
</dbReference>
<dbReference type="RefSeq" id="WP_003745308.1">
    <property type="nucleotide sequence ID" value="NZ_CM001051.1"/>
</dbReference>
<evidence type="ECO:0000256" key="2">
    <source>
        <dbReference type="ARBA" id="ARBA00022598"/>
    </source>
</evidence>
<dbReference type="GO" id="GO:0016740">
    <property type="term" value="F:transferase activity"/>
    <property type="evidence" value="ECO:0007669"/>
    <property type="project" value="UniProtKB-ARBA"/>
</dbReference>
<evidence type="ECO:0000259" key="5">
    <source>
        <dbReference type="PROSITE" id="PS50862"/>
    </source>
</evidence>
<keyword evidence="2" id="KW-0436">Ligase</keyword>
<keyword evidence="3" id="KW-0547">Nucleotide-binding</keyword>
<feature type="non-terminal residue" evidence="6">
    <location>
        <position position="1"/>
    </location>
</feature>
<evidence type="ECO:0000313" key="6">
    <source>
        <dbReference type="EMBL" id="EFS01445.1"/>
    </source>
</evidence>
<keyword evidence="1" id="KW-0963">Cytoplasm</keyword>
<feature type="domain" description="Aminoacyl-transfer RNA synthetases class-II family profile" evidence="5">
    <location>
        <begin position="35"/>
        <end position="160"/>
    </location>
</feature>
<comment type="caution">
    <text evidence="6">The sequence shown here is derived from an EMBL/GenBank/DDBJ whole genome shotgun (WGS) entry which is preliminary data.</text>
</comment>
<evidence type="ECO:0000256" key="3">
    <source>
        <dbReference type="ARBA" id="ARBA00022741"/>
    </source>
</evidence>
<dbReference type="GO" id="GO:0004824">
    <property type="term" value="F:lysine-tRNA ligase activity"/>
    <property type="evidence" value="ECO:0007669"/>
    <property type="project" value="TreeGrafter"/>
</dbReference>
<dbReference type="PANTHER" id="PTHR42918:SF15">
    <property type="entry name" value="LYSINE--TRNA LIGASE, CHLOROPLASTIC_MITOCHONDRIAL"/>
    <property type="match status" value="1"/>
</dbReference>
<dbReference type="Proteomes" id="UP000004302">
    <property type="component" value="Chromosome"/>
</dbReference>
<dbReference type="HOGENOM" id="CLU_142392_0_0_9"/>
<keyword evidence="4" id="KW-0067">ATP-binding</keyword>
<dbReference type="PATRIC" id="fig|702453.3.peg.266"/>
<dbReference type="AlphaFoldDB" id="E3ZLQ3"/>
<organism evidence="6">
    <name type="scientific">Listeria seeligeri FSL N1-067</name>
    <dbReference type="NCBI Taxonomy" id="702453"/>
    <lineage>
        <taxon>Bacteria</taxon>
        <taxon>Bacillati</taxon>
        <taxon>Bacillota</taxon>
        <taxon>Bacilli</taxon>
        <taxon>Bacillales</taxon>
        <taxon>Listeriaceae</taxon>
        <taxon>Listeria</taxon>
    </lineage>
</organism>
<proteinExistence type="predicted"/>
<dbReference type="GO" id="GO:0005524">
    <property type="term" value="F:ATP binding"/>
    <property type="evidence" value="ECO:0007669"/>
    <property type="project" value="InterPro"/>
</dbReference>
<dbReference type="SUPFAM" id="SSF55681">
    <property type="entry name" value="Class II aaRS and biotin synthetases"/>
    <property type="match status" value="1"/>
</dbReference>
<reference evidence="6" key="1">
    <citation type="journal article" date="2010" name="Microbiol. Resour. Announc.">
        <title>Comparative genomics of the bacterial genus Listeria: Genome evolution is characterized by limited gene acquisition and limited gene loss.</title>
        <authorList>
            <person name="den Bakker H.C."/>
            <person name="Cummings C.A."/>
            <person name="Ferreira V."/>
            <person name="Vatta P."/>
            <person name="Orsi R.H."/>
            <person name="Degoricija L."/>
            <person name="Barker M."/>
            <person name="Petrauskene O."/>
            <person name="Furtado M.R."/>
            <person name="Wiedmann M."/>
        </authorList>
    </citation>
    <scope>NUCLEOTIDE SEQUENCE [LARGE SCALE GENOMIC DNA]</scope>
    <source>
        <strain evidence="6">FSL N1-067</strain>
    </source>
</reference>
<dbReference type="InterPro" id="IPR006195">
    <property type="entry name" value="aa-tRNA-synth_II"/>
</dbReference>
<evidence type="ECO:0000256" key="1">
    <source>
        <dbReference type="ARBA" id="ARBA00022490"/>
    </source>
</evidence>
<dbReference type="PANTHER" id="PTHR42918">
    <property type="entry name" value="LYSYL-TRNA SYNTHETASE"/>
    <property type="match status" value="1"/>
</dbReference>
<accession>E3ZLQ3</accession>
<gene>
    <name evidence="6" type="ORF">NT03LS_0339</name>
</gene>
<dbReference type="Gene3D" id="3.30.930.10">
    <property type="entry name" value="Bira Bifunctional Protein, Domain 2"/>
    <property type="match status" value="1"/>
</dbReference>
<dbReference type="Pfam" id="PF00152">
    <property type="entry name" value="tRNA-synt_2"/>
    <property type="match status" value="1"/>
</dbReference>
<sequence length="166" mass="19184">VDFWNVTSDEEAHQLAKEHNVPVTKHMTYGHILNEFFETFVEEKLIQPTFVYGHPVEISPLAKKNKEDERFTDRFELFIVGREHANAFSELNDPIDQRERFEAQMKEREQGNDEAHGMDADFLEALEYGLPPTGGLGIGIDRLVMLLTDAPSIRDILLFPTMKHRD</sequence>